<sequence length="336" mass="37920">MPIVSGISTPIAMESRVADRAPRLTVEQAYEHCARLVRSHYENFTVASRLTPKSKLPHVSAIYAWCRTVDDLGDEAVPDQHDPAEFGQSATRALVTEHRLERLAWWEEELDTAYGGQPAHPVTIALQHTIAEFGIPREPFLRLIHANRMDQGSGRVQNFGDLLHYCEHSANPVGHLYLYLFGYDDAERQRLSDFTCTGLQLTNFWQDVARDYQDRDRIYLPLDDMERFGVNESNIASGIAIDAFRSLLRHECERAMDLFARGAPLVPKLDRSSRLPVALFTRGGTAMLDAIKKRNYDVLSGRPALSSRRKTWLLLSTLLSVKLGMGYRLPARGGKA</sequence>
<dbReference type="NCBIfam" id="TIGR03464">
    <property type="entry name" value="HpnC"/>
    <property type="match status" value="1"/>
</dbReference>
<keyword evidence="5" id="KW-1185">Reference proteome</keyword>
<comment type="catalytic activity">
    <reaction evidence="1">
        <text>2 (2E,6E,10E)-geranylgeranyl diphosphate = 15-cis-phytoene + 2 diphosphate</text>
        <dbReference type="Rhea" id="RHEA:34475"/>
        <dbReference type="ChEBI" id="CHEBI:27787"/>
        <dbReference type="ChEBI" id="CHEBI:33019"/>
        <dbReference type="ChEBI" id="CHEBI:58756"/>
        <dbReference type="EC" id="2.5.1.32"/>
    </reaction>
</comment>
<proteinExistence type="predicted"/>
<dbReference type="AlphaFoldDB" id="A0AA35X3S9"/>
<dbReference type="GO" id="GO:0051996">
    <property type="term" value="F:squalene synthase [NAD(P)H] activity"/>
    <property type="evidence" value="ECO:0007669"/>
    <property type="project" value="InterPro"/>
</dbReference>
<dbReference type="SFLD" id="SFLDS00005">
    <property type="entry name" value="Isoprenoid_Synthase_Type_I"/>
    <property type="match status" value="1"/>
</dbReference>
<dbReference type="SFLD" id="SFLDG01212">
    <property type="entry name" value="Phytoene_synthase_like"/>
    <property type="match status" value="1"/>
</dbReference>
<organism evidence="4 5">
    <name type="scientific">Geodia barretti</name>
    <name type="common">Barrett's horny sponge</name>
    <dbReference type="NCBI Taxonomy" id="519541"/>
    <lineage>
        <taxon>Eukaryota</taxon>
        <taxon>Metazoa</taxon>
        <taxon>Porifera</taxon>
        <taxon>Demospongiae</taxon>
        <taxon>Heteroscleromorpha</taxon>
        <taxon>Tetractinellida</taxon>
        <taxon>Astrophorina</taxon>
        <taxon>Geodiidae</taxon>
        <taxon>Geodia</taxon>
    </lineage>
</organism>
<dbReference type="EMBL" id="CASHTH010003300">
    <property type="protein sequence ID" value="CAI8043089.1"/>
    <property type="molecule type" value="Genomic_DNA"/>
</dbReference>
<dbReference type="InterPro" id="IPR044843">
    <property type="entry name" value="Trans_IPPS_bact-type"/>
</dbReference>
<protein>
    <recommendedName>
        <fullName evidence="2">15-cis-phytoene synthase</fullName>
        <ecNumber evidence="2">2.5.1.32</ecNumber>
    </recommendedName>
</protein>
<dbReference type="Gene3D" id="1.10.600.10">
    <property type="entry name" value="Farnesyl Diphosphate Synthase"/>
    <property type="match status" value="1"/>
</dbReference>
<evidence type="ECO:0000313" key="4">
    <source>
        <dbReference type="EMBL" id="CAI8043089.1"/>
    </source>
</evidence>
<dbReference type="SUPFAM" id="SSF48576">
    <property type="entry name" value="Terpenoid synthases"/>
    <property type="match status" value="1"/>
</dbReference>
<dbReference type="InterPro" id="IPR033904">
    <property type="entry name" value="Trans_IPPS_HH"/>
</dbReference>
<dbReference type="InterPro" id="IPR002060">
    <property type="entry name" value="Squ/phyt_synthse"/>
</dbReference>
<evidence type="ECO:0000256" key="3">
    <source>
        <dbReference type="ARBA" id="ARBA00022746"/>
    </source>
</evidence>
<keyword evidence="3" id="KW-0125">Carotenoid biosynthesis</keyword>
<dbReference type="GO" id="GO:0016117">
    <property type="term" value="P:carotenoid biosynthetic process"/>
    <property type="evidence" value="ECO:0007669"/>
    <property type="project" value="UniProtKB-KW"/>
</dbReference>
<dbReference type="InterPro" id="IPR008949">
    <property type="entry name" value="Isoprenoid_synthase_dom_sf"/>
</dbReference>
<reference evidence="4" key="1">
    <citation type="submission" date="2023-03" db="EMBL/GenBank/DDBJ databases">
        <authorList>
            <person name="Steffen K."/>
            <person name="Cardenas P."/>
        </authorList>
    </citation>
    <scope>NUCLEOTIDE SEQUENCE</scope>
</reference>
<dbReference type="PANTHER" id="PTHR31480">
    <property type="entry name" value="BIFUNCTIONAL LYCOPENE CYCLASE/PHYTOENE SYNTHASE"/>
    <property type="match status" value="1"/>
</dbReference>
<gene>
    <name evidence="4" type="ORF">GBAR_LOCUS23914</name>
</gene>
<accession>A0AA35X3S9</accession>
<dbReference type="InterPro" id="IPR017827">
    <property type="entry name" value="HSQ_synthase_HpnC"/>
</dbReference>
<dbReference type="SFLD" id="SFLDG01018">
    <property type="entry name" value="Squalene/Phytoene_Synthase_Lik"/>
    <property type="match status" value="1"/>
</dbReference>
<dbReference type="Proteomes" id="UP001174909">
    <property type="component" value="Unassembled WGS sequence"/>
</dbReference>
<evidence type="ECO:0000256" key="1">
    <source>
        <dbReference type="ARBA" id="ARBA00001805"/>
    </source>
</evidence>
<evidence type="ECO:0000313" key="5">
    <source>
        <dbReference type="Proteomes" id="UP001174909"/>
    </source>
</evidence>
<evidence type="ECO:0000256" key="2">
    <source>
        <dbReference type="ARBA" id="ARBA00012396"/>
    </source>
</evidence>
<dbReference type="GO" id="GO:0004311">
    <property type="term" value="F:geranylgeranyl diphosphate synthase activity"/>
    <property type="evidence" value="ECO:0007669"/>
    <property type="project" value="InterPro"/>
</dbReference>
<dbReference type="Pfam" id="PF00494">
    <property type="entry name" value="SQS_PSY"/>
    <property type="match status" value="1"/>
</dbReference>
<dbReference type="CDD" id="cd00683">
    <property type="entry name" value="Trans_IPPS_HH"/>
    <property type="match status" value="1"/>
</dbReference>
<dbReference type="EC" id="2.5.1.32" evidence="2"/>
<name>A0AA35X3S9_GEOBA</name>
<comment type="caution">
    <text evidence="4">The sequence shown here is derived from an EMBL/GenBank/DDBJ whole genome shotgun (WGS) entry which is preliminary data.</text>
</comment>